<feature type="compositionally biased region" description="Acidic residues" evidence="1">
    <location>
        <begin position="63"/>
        <end position="74"/>
    </location>
</feature>
<feature type="region of interest" description="Disordered" evidence="1">
    <location>
        <begin position="49"/>
        <end position="84"/>
    </location>
</feature>
<feature type="region of interest" description="Disordered" evidence="1">
    <location>
        <begin position="1"/>
        <end position="21"/>
    </location>
</feature>
<accession>A0A5J4VNS2</accession>
<protein>
    <submittedName>
        <fullName evidence="2">Uncharacterized protein</fullName>
    </submittedName>
</protein>
<organism evidence="2 3">
    <name type="scientific">Streblomastix strix</name>
    <dbReference type="NCBI Taxonomy" id="222440"/>
    <lineage>
        <taxon>Eukaryota</taxon>
        <taxon>Metamonada</taxon>
        <taxon>Preaxostyla</taxon>
        <taxon>Oxymonadida</taxon>
        <taxon>Streblomastigidae</taxon>
        <taxon>Streblomastix</taxon>
    </lineage>
</organism>
<dbReference type="AlphaFoldDB" id="A0A5J4VNS2"/>
<comment type="caution">
    <text evidence="2">The sequence shown here is derived from an EMBL/GenBank/DDBJ whole genome shotgun (WGS) entry which is preliminary data.</text>
</comment>
<sequence>MSPKGIPAVGPEQTGRKSKNKIEQFISIKREEKEKLKLGEVEEDVEINNKKNAYQQKDGQDKEQDDIQNLDSWEDFEKGNADEI</sequence>
<evidence type="ECO:0000256" key="1">
    <source>
        <dbReference type="SAM" id="MobiDB-lite"/>
    </source>
</evidence>
<dbReference type="Proteomes" id="UP000324800">
    <property type="component" value="Unassembled WGS sequence"/>
</dbReference>
<gene>
    <name evidence="2" type="ORF">EZS28_020544</name>
</gene>
<evidence type="ECO:0000313" key="2">
    <source>
        <dbReference type="EMBL" id="KAA6383929.1"/>
    </source>
</evidence>
<name>A0A5J4VNS2_9EUKA</name>
<evidence type="ECO:0000313" key="3">
    <source>
        <dbReference type="Proteomes" id="UP000324800"/>
    </source>
</evidence>
<dbReference type="EMBL" id="SNRW01006002">
    <property type="protein sequence ID" value="KAA6383929.1"/>
    <property type="molecule type" value="Genomic_DNA"/>
</dbReference>
<reference evidence="2 3" key="1">
    <citation type="submission" date="2019-03" db="EMBL/GenBank/DDBJ databases">
        <title>Single cell metagenomics reveals metabolic interactions within the superorganism composed of flagellate Streblomastix strix and complex community of Bacteroidetes bacteria on its surface.</title>
        <authorList>
            <person name="Treitli S.C."/>
            <person name="Kolisko M."/>
            <person name="Husnik F."/>
            <person name="Keeling P."/>
            <person name="Hampl V."/>
        </authorList>
    </citation>
    <scope>NUCLEOTIDE SEQUENCE [LARGE SCALE GENOMIC DNA]</scope>
    <source>
        <strain evidence="2">ST1C</strain>
    </source>
</reference>
<proteinExistence type="predicted"/>
<feature type="compositionally biased region" description="Basic and acidic residues" evidence="1">
    <location>
        <begin position="75"/>
        <end position="84"/>
    </location>
</feature>